<evidence type="ECO:0000313" key="8">
    <source>
        <dbReference type="EMBL" id="CAI4030461.1"/>
    </source>
</evidence>
<evidence type="ECO:0000259" key="7">
    <source>
        <dbReference type="PROSITE" id="PS50110"/>
    </source>
</evidence>
<dbReference type="KEGG" id="nti:DNFV4_00889"/>
<evidence type="ECO:0000259" key="6">
    <source>
        <dbReference type="PROSITE" id="PS50043"/>
    </source>
</evidence>
<dbReference type="PROSITE" id="PS00622">
    <property type="entry name" value="HTH_LUXR_1"/>
    <property type="match status" value="1"/>
</dbReference>
<evidence type="ECO:0000256" key="5">
    <source>
        <dbReference type="PROSITE-ProRule" id="PRU00169"/>
    </source>
</evidence>
<gene>
    <name evidence="8" type="ORF">DNFV4_00889</name>
</gene>
<evidence type="ECO:0000256" key="2">
    <source>
        <dbReference type="ARBA" id="ARBA00023015"/>
    </source>
</evidence>
<dbReference type="SUPFAM" id="SSF52172">
    <property type="entry name" value="CheY-like"/>
    <property type="match status" value="1"/>
</dbReference>
<dbReference type="GO" id="GO:0003677">
    <property type="term" value="F:DNA binding"/>
    <property type="evidence" value="ECO:0007669"/>
    <property type="project" value="UniProtKB-KW"/>
</dbReference>
<dbReference type="SMART" id="SM00421">
    <property type="entry name" value="HTH_LUXR"/>
    <property type="match status" value="1"/>
</dbReference>
<dbReference type="PROSITE" id="PS50043">
    <property type="entry name" value="HTH_LUXR_2"/>
    <property type="match status" value="1"/>
</dbReference>
<evidence type="ECO:0000256" key="1">
    <source>
        <dbReference type="ARBA" id="ARBA00022553"/>
    </source>
</evidence>
<evidence type="ECO:0000256" key="4">
    <source>
        <dbReference type="ARBA" id="ARBA00023163"/>
    </source>
</evidence>
<dbReference type="Proteomes" id="UP001179121">
    <property type="component" value="Chromosome"/>
</dbReference>
<keyword evidence="1 5" id="KW-0597">Phosphoprotein</keyword>
<feature type="domain" description="HTH luxR-type" evidence="6">
    <location>
        <begin position="152"/>
        <end position="217"/>
    </location>
</feature>
<dbReference type="InterPro" id="IPR058245">
    <property type="entry name" value="NreC/VraR/RcsB-like_REC"/>
</dbReference>
<dbReference type="InterPro" id="IPR001789">
    <property type="entry name" value="Sig_transdc_resp-reg_receiver"/>
</dbReference>
<keyword evidence="2" id="KW-0805">Transcription regulation</keyword>
<feature type="domain" description="Response regulatory" evidence="7">
    <location>
        <begin position="10"/>
        <end position="126"/>
    </location>
</feature>
<dbReference type="GO" id="GO:0006355">
    <property type="term" value="P:regulation of DNA-templated transcription"/>
    <property type="evidence" value="ECO:0007669"/>
    <property type="project" value="InterPro"/>
</dbReference>
<dbReference type="InterPro" id="IPR016032">
    <property type="entry name" value="Sig_transdc_resp-reg_C-effctor"/>
</dbReference>
<dbReference type="PANTHER" id="PTHR43214">
    <property type="entry name" value="TWO-COMPONENT RESPONSE REGULATOR"/>
    <property type="match status" value="1"/>
</dbReference>
<dbReference type="Pfam" id="PF00196">
    <property type="entry name" value="GerE"/>
    <property type="match status" value="1"/>
</dbReference>
<dbReference type="AlphaFoldDB" id="A0AA86MWQ6"/>
<dbReference type="GO" id="GO:0000160">
    <property type="term" value="P:phosphorelay signal transduction system"/>
    <property type="evidence" value="ECO:0007669"/>
    <property type="project" value="InterPro"/>
</dbReference>
<dbReference type="PANTHER" id="PTHR43214:SF24">
    <property type="entry name" value="TRANSCRIPTIONAL REGULATORY PROTEIN NARL-RELATED"/>
    <property type="match status" value="1"/>
</dbReference>
<dbReference type="CDD" id="cd06170">
    <property type="entry name" value="LuxR_C_like"/>
    <property type="match status" value="1"/>
</dbReference>
<dbReference type="PRINTS" id="PR00038">
    <property type="entry name" value="HTHLUXR"/>
</dbReference>
<dbReference type="InterPro" id="IPR039420">
    <property type="entry name" value="WalR-like"/>
</dbReference>
<keyword evidence="3 8" id="KW-0238">DNA-binding</keyword>
<protein>
    <submittedName>
        <fullName evidence="8">DNA-binding transcriptional activator DevR/DosR</fullName>
    </submittedName>
</protein>
<evidence type="ECO:0000313" key="9">
    <source>
        <dbReference type="Proteomes" id="UP001179121"/>
    </source>
</evidence>
<dbReference type="PROSITE" id="PS50110">
    <property type="entry name" value="RESPONSE_REGULATORY"/>
    <property type="match status" value="1"/>
</dbReference>
<keyword evidence="4" id="KW-0804">Transcription</keyword>
<feature type="modified residue" description="4-aspartylphosphate" evidence="5">
    <location>
        <position position="61"/>
    </location>
</feature>
<dbReference type="SMART" id="SM00448">
    <property type="entry name" value="REC"/>
    <property type="match status" value="1"/>
</dbReference>
<name>A0AA86MWQ6_9BACT</name>
<dbReference type="InterPro" id="IPR000792">
    <property type="entry name" value="Tscrpt_reg_LuxR_C"/>
</dbReference>
<keyword evidence="9" id="KW-1185">Reference proteome</keyword>
<dbReference type="EMBL" id="OX365700">
    <property type="protein sequence ID" value="CAI4030461.1"/>
    <property type="molecule type" value="Genomic_DNA"/>
</dbReference>
<dbReference type="Gene3D" id="3.40.50.2300">
    <property type="match status" value="1"/>
</dbReference>
<accession>A0AA86MWQ6</accession>
<evidence type="ECO:0000256" key="3">
    <source>
        <dbReference type="ARBA" id="ARBA00023125"/>
    </source>
</evidence>
<organism evidence="8 9">
    <name type="scientific">Nitrospira tepida</name>
    <dbReference type="NCBI Taxonomy" id="2973512"/>
    <lineage>
        <taxon>Bacteria</taxon>
        <taxon>Pseudomonadati</taxon>
        <taxon>Nitrospirota</taxon>
        <taxon>Nitrospiria</taxon>
        <taxon>Nitrospirales</taxon>
        <taxon>Nitrospiraceae</taxon>
        <taxon>Nitrospira</taxon>
    </lineage>
</organism>
<dbReference type="InterPro" id="IPR011006">
    <property type="entry name" value="CheY-like_superfamily"/>
</dbReference>
<proteinExistence type="predicted"/>
<dbReference type="RefSeq" id="WP_289267449.1">
    <property type="nucleotide sequence ID" value="NZ_OX365700.1"/>
</dbReference>
<dbReference type="SUPFAM" id="SSF46894">
    <property type="entry name" value="C-terminal effector domain of the bipartite response regulators"/>
    <property type="match status" value="1"/>
</dbReference>
<sequence length="226" mass="24573">MSKAKPRAISVLVVDDHEVVLAGIRSVLQLVPDIRMVGASDTAGRGLAEAARLKPDVVLLDIRLPDRSGIDICRDILSACPETRVLFLTSYADEDTVRAAVLAGAHGYVLKDIRTSTLVDTIRAVASGESLLDPTVAKKTLSWLRNLAAKHATSKARRLSPQEERILPLIAQGKTNKEIALAMHLSEKTVKNYLANMYDKLGITRRSQAAAFYVEQGRNGLGSFTE</sequence>
<dbReference type="Pfam" id="PF00072">
    <property type="entry name" value="Response_reg"/>
    <property type="match status" value="1"/>
</dbReference>
<dbReference type="CDD" id="cd17535">
    <property type="entry name" value="REC_NarL-like"/>
    <property type="match status" value="1"/>
</dbReference>
<reference evidence="8" key="1">
    <citation type="submission" date="2022-10" db="EMBL/GenBank/DDBJ databases">
        <authorList>
            <person name="Koch H."/>
        </authorList>
    </citation>
    <scope>NUCLEOTIDE SEQUENCE</scope>
    <source>
        <strain evidence="8">DNF</strain>
    </source>
</reference>